<keyword evidence="3 6" id="KW-0808">Transferase</keyword>
<dbReference type="CDD" id="cd18103">
    <property type="entry name" value="SpoU-like_RlmB"/>
    <property type="match status" value="1"/>
</dbReference>
<dbReference type="GO" id="GO:0003723">
    <property type="term" value="F:RNA binding"/>
    <property type="evidence" value="ECO:0007669"/>
    <property type="project" value="InterPro"/>
</dbReference>
<dbReference type="InterPro" id="IPR013123">
    <property type="entry name" value="SpoU_subst-bd"/>
</dbReference>
<evidence type="ECO:0000256" key="2">
    <source>
        <dbReference type="ARBA" id="ARBA00022603"/>
    </source>
</evidence>
<evidence type="ECO:0000313" key="6">
    <source>
        <dbReference type="EMBL" id="KEZ23931.1"/>
    </source>
</evidence>
<feature type="domain" description="tRNA/rRNA methyltransferase SpoU type" evidence="4">
    <location>
        <begin position="91"/>
        <end position="230"/>
    </location>
</feature>
<reference evidence="6 7" key="1">
    <citation type="submission" date="2014-02" db="EMBL/GenBank/DDBJ databases">
        <title>Genome sequence of Ureaplasma diversum strain 246.</title>
        <authorList>
            <person name="Sirand-Pugnet P."/>
            <person name="Breton M."/>
            <person name="Dordet-Frisoni E."/>
            <person name="Baranowski E."/>
            <person name="Barre A."/>
            <person name="Couture C."/>
            <person name="Dupuy V."/>
            <person name="Gaurivaud P."/>
            <person name="Jacob D."/>
            <person name="Lemaitre C."/>
            <person name="Manso-Silvan L."/>
            <person name="Nikolski M."/>
            <person name="Nouvel L.-X."/>
            <person name="Poumarat F."/>
            <person name="Tardy F."/>
            <person name="Thebault P."/>
            <person name="Theil S."/>
            <person name="Citti C."/>
            <person name="Thiaucourt F."/>
            <person name="Blanchard A."/>
        </authorList>
    </citation>
    <scope>NUCLEOTIDE SEQUENCE [LARGE SCALE GENOMIC DNA]</scope>
    <source>
        <strain evidence="6 7">NCTC 246</strain>
    </source>
</reference>
<proteinExistence type="inferred from homology"/>
<dbReference type="EMBL" id="JFDP01000032">
    <property type="protein sequence ID" value="KEZ23931.1"/>
    <property type="molecule type" value="Genomic_DNA"/>
</dbReference>
<evidence type="ECO:0000256" key="3">
    <source>
        <dbReference type="ARBA" id="ARBA00022679"/>
    </source>
</evidence>
<dbReference type="GO" id="GO:0006396">
    <property type="term" value="P:RNA processing"/>
    <property type="evidence" value="ECO:0007669"/>
    <property type="project" value="InterPro"/>
</dbReference>
<dbReference type="eggNOG" id="COG0566">
    <property type="taxonomic scope" value="Bacteria"/>
</dbReference>
<dbReference type="PANTHER" id="PTHR46429:SF1">
    <property type="entry name" value="23S RRNA (GUANOSINE-2'-O-)-METHYLTRANSFERASE RLMB"/>
    <property type="match status" value="1"/>
</dbReference>
<evidence type="ECO:0000256" key="1">
    <source>
        <dbReference type="ARBA" id="ARBA00007228"/>
    </source>
</evidence>
<dbReference type="RefSeq" id="WP_038102136.1">
    <property type="nucleotide sequence ID" value="NZ_JFDP01000032.1"/>
</dbReference>
<evidence type="ECO:0000259" key="4">
    <source>
        <dbReference type="Pfam" id="PF00588"/>
    </source>
</evidence>
<organism evidence="6 7">
    <name type="scientific">Ureaplasma diversum NCTC 246</name>
    <dbReference type="NCBI Taxonomy" id="1188241"/>
    <lineage>
        <taxon>Bacteria</taxon>
        <taxon>Bacillati</taxon>
        <taxon>Mycoplasmatota</taxon>
        <taxon>Mycoplasmoidales</taxon>
        <taxon>Mycoplasmoidaceae</taxon>
        <taxon>Ureaplasma</taxon>
    </lineage>
</organism>
<dbReference type="SUPFAM" id="SSF75217">
    <property type="entry name" value="alpha/beta knot"/>
    <property type="match status" value="1"/>
</dbReference>
<dbReference type="GO" id="GO:0005829">
    <property type="term" value="C:cytosol"/>
    <property type="evidence" value="ECO:0007669"/>
    <property type="project" value="TreeGrafter"/>
</dbReference>
<name>A0A084F139_9BACT</name>
<dbReference type="InterPro" id="IPR029026">
    <property type="entry name" value="tRNA_m1G_MTases_N"/>
</dbReference>
<comment type="caution">
    <text evidence="6">The sequence shown here is derived from an EMBL/GenBank/DDBJ whole genome shotgun (WGS) entry which is preliminary data.</text>
</comment>
<keyword evidence="7" id="KW-1185">Reference proteome</keyword>
<comment type="similarity">
    <text evidence="1">Belongs to the class IV-like SAM-binding methyltransferase superfamily. RNA methyltransferase TrmH family.</text>
</comment>
<dbReference type="AlphaFoldDB" id="A0A084F139"/>
<dbReference type="Pfam" id="PF08032">
    <property type="entry name" value="SpoU_sub_bind"/>
    <property type="match status" value="1"/>
</dbReference>
<dbReference type="Proteomes" id="UP000028537">
    <property type="component" value="Unassembled WGS sequence"/>
</dbReference>
<accession>A0A084F139</accession>
<dbReference type="InterPro" id="IPR004441">
    <property type="entry name" value="rRNA_MeTrfase_TrmH"/>
</dbReference>
<dbReference type="PANTHER" id="PTHR46429">
    <property type="entry name" value="23S RRNA (GUANOSINE-2'-O-)-METHYLTRANSFERASE RLMB"/>
    <property type="match status" value="1"/>
</dbReference>
<feature type="domain" description="RNA 2-O ribose methyltransferase substrate binding" evidence="5">
    <location>
        <begin position="3"/>
        <end position="64"/>
    </location>
</feature>
<keyword evidence="2 6" id="KW-0489">Methyltransferase</keyword>
<dbReference type="InterPro" id="IPR001537">
    <property type="entry name" value="SpoU_MeTrfase"/>
</dbReference>
<dbReference type="InterPro" id="IPR029028">
    <property type="entry name" value="Alpha/beta_knot_MTases"/>
</dbReference>
<dbReference type="NCBIfam" id="TIGR00186">
    <property type="entry name" value="rRNA_methyl_3"/>
    <property type="match status" value="1"/>
</dbReference>
<protein>
    <submittedName>
        <fullName evidence="6">tRNA/rRNA methyltransferase</fullName>
    </submittedName>
</protein>
<evidence type="ECO:0000313" key="7">
    <source>
        <dbReference type="Proteomes" id="UP000028537"/>
    </source>
</evidence>
<sequence>MQYLFGKKALADLINNQQKIDVVYLSADQIKIINQLQANQINYKTVSKSWFDQFDQTLNHQYIATKPLIQKQEKLTLDQWLKEIKQKEVGLVLILDSIEDPRNFGAILRSADAFGVDAVFYKKNNQAKVNDLVIKTSMGAINYLNLFEVANLSMIIQKLKDHGFWIYATTLENSVSYETVDYAKKSCFVVGNENKGISQLIQKNSDININIPMYGSVQSLNVSVASGIILSNFRRVIKP</sequence>
<dbReference type="GO" id="GO:0032259">
    <property type="term" value="P:methylation"/>
    <property type="evidence" value="ECO:0007669"/>
    <property type="project" value="UniProtKB-KW"/>
</dbReference>
<dbReference type="Pfam" id="PF00588">
    <property type="entry name" value="SpoU_methylase"/>
    <property type="match status" value="1"/>
</dbReference>
<dbReference type="Gene3D" id="3.40.1280.10">
    <property type="match status" value="1"/>
</dbReference>
<gene>
    <name evidence="6" type="primary">spoU</name>
    <name evidence="6" type="ORF">UDIV_1940</name>
</gene>
<dbReference type="OrthoDB" id="9794400at2"/>
<dbReference type="GO" id="GO:0008173">
    <property type="term" value="F:RNA methyltransferase activity"/>
    <property type="evidence" value="ECO:0007669"/>
    <property type="project" value="InterPro"/>
</dbReference>
<evidence type="ECO:0000259" key="5">
    <source>
        <dbReference type="Pfam" id="PF08032"/>
    </source>
</evidence>